<keyword evidence="4" id="KW-0560">Oxidoreductase</keyword>
<dbReference type="CDD" id="cd11053">
    <property type="entry name" value="CYP110-like"/>
    <property type="match status" value="1"/>
</dbReference>
<dbReference type="PRINTS" id="PR00463">
    <property type="entry name" value="EP450I"/>
</dbReference>
<dbReference type="HOGENOM" id="CLU_001570_5_1_7"/>
<dbReference type="PANTHER" id="PTHR24305:SF166">
    <property type="entry name" value="CYTOCHROME P450 12A4, MITOCHONDRIAL-RELATED"/>
    <property type="match status" value="1"/>
</dbReference>
<dbReference type="KEGG" id="scu:SCE1572_18480"/>
<comment type="similarity">
    <text evidence="2 4">Belongs to the cytochrome P450 family.</text>
</comment>
<gene>
    <name evidence="6" type="ORF">SCE1572_18480</name>
</gene>
<keyword evidence="3 4" id="KW-0349">Heme</keyword>
<dbReference type="STRING" id="1254432.SCE1572_18480"/>
<dbReference type="GO" id="GO:0005506">
    <property type="term" value="F:iron ion binding"/>
    <property type="evidence" value="ECO:0007669"/>
    <property type="project" value="InterPro"/>
</dbReference>
<dbReference type="GO" id="GO:0016705">
    <property type="term" value="F:oxidoreductase activity, acting on paired donors, with incorporation or reduction of molecular oxygen"/>
    <property type="evidence" value="ECO:0007669"/>
    <property type="project" value="InterPro"/>
</dbReference>
<feature type="binding site" description="axial binding residue" evidence="3">
    <location>
        <position position="417"/>
    </location>
    <ligand>
        <name>heme</name>
        <dbReference type="ChEBI" id="CHEBI:30413"/>
    </ligand>
    <ligandPart>
        <name>Fe</name>
        <dbReference type="ChEBI" id="CHEBI:18248"/>
    </ligandPart>
</feature>
<dbReference type="Proteomes" id="UP000014803">
    <property type="component" value="Chromosome"/>
</dbReference>
<evidence type="ECO:0000313" key="7">
    <source>
        <dbReference type="Proteomes" id="UP000014803"/>
    </source>
</evidence>
<accession>S4XSZ0</accession>
<dbReference type="InterPro" id="IPR001128">
    <property type="entry name" value="Cyt_P450"/>
</dbReference>
<dbReference type="AlphaFoldDB" id="S4XSZ0"/>
<evidence type="ECO:0000256" key="3">
    <source>
        <dbReference type="PIRSR" id="PIRSR602401-1"/>
    </source>
</evidence>
<sequence>MAPDAAAAPPRRPHRWIDPGEAPRATGIELLPRCAMSQLPRGPQGRLLTTYQFLTRPIELLSRCAATYGDVFNVPMYNGDVVMAGSPASVQDVMTAPPDALVTYATKSIAPLVGEHSLLMLSGERHRRERKLLTPPFHGDRMRAYAAAMADVAARRFAEAARAPRAVAQDITQAISLDVILRAVFGVEEPSRMSAFARAVVAMTDALTPALTFLPVLQRELGGLGPYARFRRRVDHLEALFREQIERARAAPGDDILSLLVAARYDDGSSMSDQAIFDELRTLLFAGHETTALALAWALDHAHRHPAVLARLRDEIDALGPEPDPERLAALPYLDAVCKEALRLHPIVTEAPRMAAQPFRLGEHTLPPGTGVAPCILLVHHRAELYPEPSRFRPERFLERKYSPFEYLPFGGGNRRCIGAAFAMFEMKIVLGVALSAWEFRLLDERPPRPVRRNLTLGPAGGVPLALRARGRAALRTAA</sequence>
<dbReference type="Pfam" id="PF00067">
    <property type="entry name" value="p450"/>
    <property type="match status" value="1"/>
</dbReference>
<evidence type="ECO:0000256" key="1">
    <source>
        <dbReference type="ARBA" id="ARBA00001971"/>
    </source>
</evidence>
<dbReference type="PATRIC" id="fig|1254432.3.peg.4183"/>
<dbReference type="PANTHER" id="PTHR24305">
    <property type="entry name" value="CYTOCHROME P450"/>
    <property type="match status" value="1"/>
</dbReference>
<dbReference type="SUPFAM" id="SSF48264">
    <property type="entry name" value="Cytochrome P450"/>
    <property type="match status" value="1"/>
</dbReference>
<evidence type="ECO:0000256" key="5">
    <source>
        <dbReference type="SAM" id="MobiDB-lite"/>
    </source>
</evidence>
<keyword evidence="3 4" id="KW-0408">Iron</keyword>
<dbReference type="InterPro" id="IPR050121">
    <property type="entry name" value="Cytochrome_P450_monoxygenase"/>
</dbReference>
<evidence type="ECO:0000313" key="6">
    <source>
        <dbReference type="EMBL" id="AGP36302.1"/>
    </source>
</evidence>
<dbReference type="PROSITE" id="PS00086">
    <property type="entry name" value="CYTOCHROME_P450"/>
    <property type="match status" value="1"/>
</dbReference>
<name>S4XSZ0_SORCE</name>
<keyword evidence="3 4" id="KW-0479">Metal-binding</keyword>
<reference evidence="6 7" key="1">
    <citation type="journal article" date="2013" name="Sci. Rep.">
        <title>Extraordinary expansion of a Sorangium cellulosum genome from an alkaline milieu.</title>
        <authorList>
            <person name="Han K."/>
            <person name="Li Z.F."/>
            <person name="Peng R."/>
            <person name="Zhu L.P."/>
            <person name="Zhou T."/>
            <person name="Wang L.G."/>
            <person name="Li S.G."/>
            <person name="Zhang X.B."/>
            <person name="Hu W."/>
            <person name="Wu Z.H."/>
            <person name="Qin N."/>
            <person name="Li Y.Z."/>
        </authorList>
    </citation>
    <scope>NUCLEOTIDE SEQUENCE [LARGE SCALE GENOMIC DNA]</scope>
    <source>
        <strain evidence="6 7">So0157-2</strain>
    </source>
</reference>
<evidence type="ECO:0000256" key="2">
    <source>
        <dbReference type="ARBA" id="ARBA00010617"/>
    </source>
</evidence>
<keyword evidence="4" id="KW-0503">Monooxygenase</keyword>
<dbReference type="PRINTS" id="PR00385">
    <property type="entry name" value="P450"/>
</dbReference>
<feature type="region of interest" description="Disordered" evidence="5">
    <location>
        <begin position="1"/>
        <end position="21"/>
    </location>
</feature>
<evidence type="ECO:0000256" key="4">
    <source>
        <dbReference type="RuleBase" id="RU000461"/>
    </source>
</evidence>
<organism evidence="6 7">
    <name type="scientific">Sorangium cellulosum So0157-2</name>
    <dbReference type="NCBI Taxonomy" id="1254432"/>
    <lineage>
        <taxon>Bacteria</taxon>
        <taxon>Pseudomonadati</taxon>
        <taxon>Myxococcota</taxon>
        <taxon>Polyangia</taxon>
        <taxon>Polyangiales</taxon>
        <taxon>Polyangiaceae</taxon>
        <taxon>Sorangium</taxon>
    </lineage>
</organism>
<dbReference type="InterPro" id="IPR002401">
    <property type="entry name" value="Cyt_P450_E_grp-I"/>
</dbReference>
<dbReference type="GO" id="GO:0004497">
    <property type="term" value="F:monooxygenase activity"/>
    <property type="evidence" value="ECO:0007669"/>
    <property type="project" value="UniProtKB-KW"/>
</dbReference>
<dbReference type="InterPro" id="IPR036396">
    <property type="entry name" value="Cyt_P450_sf"/>
</dbReference>
<dbReference type="eggNOG" id="COG2124">
    <property type="taxonomic scope" value="Bacteria"/>
</dbReference>
<comment type="cofactor">
    <cofactor evidence="1 3">
        <name>heme</name>
        <dbReference type="ChEBI" id="CHEBI:30413"/>
    </cofactor>
</comment>
<dbReference type="EMBL" id="CP003969">
    <property type="protein sequence ID" value="AGP36302.1"/>
    <property type="molecule type" value="Genomic_DNA"/>
</dbReference>
<dbReference type="InterPro" id="IPR017972">
    <property type="entry name" value="Cyt_P450_CS"/>
</dbReference>
<dbReference type="GO" id="GO:0020037">
    <property type="term" value="F:heme binding"/>
    <property type="evidence" value="ECO:0007669"/>
    <property type="project" value="InterPro"/>
</dbReference>
<dbReference type="Gene3D" id="1.10.630.10">
    <property type="entry name" value="Cytochrome P450"/>
    <property type="match status" value="1"/>
</dbReference>
<proteinExistence type="inferred from homology"/>
<protein>
    <submittedName>
        <fullName evidence="6">Cytochrome P450</fullName>
    </submittedName>
</protein>